<evidence type="ECO:0000313" key="20">
    <source>
        <dbReference type="EMBL" id="CAG9318835.1"/>
    </source>
</evidence>
<feature type="transmembrane region" description="Helical" evidence="17">
    <location>
        <begin position="6"/>
        <end position="24"/>
    </location>
</feature>
<dbReference type="GO" id="GO:0017040">
    <property type="term" value="F:N-acylsphingosine amidohydrolase activity"/>
    <property type="evidence" value="ECO:0007669"/>
    <property type="project" value="UniProtKB-EC"/>
</dbReference>
<evidence type="ECO:0000259" key="19">
    <source>
        <dbReference type="Pfam" id="PF15508"/>
    </source>
</evidence>
<evidence type="ECO:0000256" key="9">
    <source>
        <dbReference type="ARBA" id="ARBA00022801"/>
    </source>
</evidence>
<evidence type="ECO:0000256" key="12">
    <source>
        <dbReference type="ARBA" id="ARBA00023157"/>
    </source>
</evidence>
<keyword evidence="10" id="KW-0746">Sphingolipid metabolism</keyword>
<name>A0AAU9J0H9_9CILI</name>
<dbReference type="PANTHER" id="PTHR28583:SF1">
    <property type="entry name" value="ACID CERAMIDASE"/>
    <property type="match status" value="1"/>
</dbReference>
<evidence type="ECO:0000256" key="15">
    <source>
        <dbReference type="ARBA" id="ARBA00040588"/>
    </source>
</evidence>
<dbReference type="GO" id="GO:0005576">
    <property type="term" value="C:extracellular region"/>
    <property type="evidence" value="ECO:0007669"/>
    <property type="project" value="UniProtKB-SubCell"/>
</dbReference>
<reference evidence="20" key="1">
    <citation type="submission" date="2021-09" db="EMBL/GenBank/DDBJ databases">
        <authorList>
            <consortium name="AG Swart"/>
            <person name="Singh M."/>
            <person name="Singh A."/>
            <person name="Seah K."/>
            <person name="Emmerich C."/>
        </authorList>
    </citation>
    <scope>NUCLEOTIDE SEQUENCE</scope>
    <source>
        <strain evidence="20">ATCC30299</strain>
    </source>
</reference>
<feature type="domain" description="Acid ceramidase N-terminal" evidence="19">
    <location>
        <begin position="53"/>
        <end position="88"/>
    </location>
</feature>
<keyword evidence="17" id="KW-0812">Transmembrane</keyword>
<dbReference type="GO" id="GO:0017064">
    <property type="term" value="F:fatty acid amide hydrolase activity"/>
    <property type="evidence" value="ECO:0007669"/>
    <property type="project" value="InterPro"/>
</dbReference>
<keyword evidence="14" id="KW-0458">Lysosome</keyword>
<comment type="caution">
    <text evidence="20">The sequence shown here is derived from an EMBL/GenBank/DDBJ whole genome shotgun (WGS) entry which is preliminary data.</text>
</comment>
<evidence type="ECO:0000256" key="5">
    <source>
        <dbReference type="ARBA" id="ARBA00005730"/>
    </source>
</evidence>
<evidence type="ECO:0000256" key="1">
    <source>
        <dbReference type="ARBA" id="ARBA00004371"/>
    </source>
</evidence>
<accession>A0AAU9J0H9</accession>
<comment type="pathway">
    <text evidence="3">Lipid metabolism; sphingolipid metabolism.</text>
</comment>
<dbReference type="Pfam" id="PF15508">
    <property type="entry name" value="NAAA-beta"/>
    <property type="match status" value="1"/>
</dbReference>
<dbReference type="GO" id="GO:0016020">
    <property type="term" value="C:membrane"/>
    <property type="evidence" value="ECO:0007669"/>
    <property type="project" value="GOC"/>
</dbReference>
<dbReference type="EMBL" id="CAJZBQ010000021">
    <property type="protein sequence ID" value="CAG9318835.1"/>
    <property type="molecule type" value="Genomic_DNA"/>
</dbReference>
<dbReference type="EC" id="3.5.1.23" evidence="6"/>
<dbReference type="Proteomes" id="UP001162131">
    <property type="component" value="Unassembled WGS sequence"/>
</dbReference>
<organism evidence="20 21">
    <name type="scientific">Blepharisma stoltei</name>
    <dbReference type="NCBI Taxonomy" id="1481888"/>
    <lineage>
        <taxon>Eukaryota</taxon>
        <taxon>Sar</taxon>
        <taxon>Alveolata</taxon>
        <taxon>Ciliophora</taxon>
        <taxon>Postciliodesmatophora</taxon>
        <taxon>Heterotrichea</taxon>
        <taxon>Heterotrichida</taxon>
        <taxon>Blepharismidae</taxon>
        <taxon>Blepharisma</taxon>
    </lineage>
</organism>
<comment type="pathway">
    <text evidence="4">Sphingolipid metabolism.</text>
</comment>
<dbReference type="Pfam" id="PF02275">
    <property type="entry name" value="CBAH"/>
    <property type="match status" value="1"/>
</dbReference>
<feature type="domain" description="Choloylglycine hydrolase/NAAA C-terminal" evidence="18">
    <location>
        <begin position="143"/>
        <end position="305"/>
    </location>
</feature>
<keyword evidence="9" id="KW-0378">Hydrolase</keyword>
<evidence type="ECO:0000256" key="16">
    <source>
        <dbReference type="PIRSR" id="PIRSR017632-1"/>
    </source>
</evidence>
<evidence type="ECO:0000256" key="6">
    <source>
        <dbReference type="ARBA" id="ARBA00011891"/>
    </source>
</evidence>
<evidence type="ECO:0000256" key="14">
    <source>
        <dbReference type="ARBA" id="ARBA00023228"/>
    </source>
</evidence>
<keyword evidence="13" id="KW-0325">Glycoprotein</keyword>
<evidence type="ECO:0000256" key="4">
    <source>
        <dbReference type="ARBA" id="ARBA00004991"/>
    </source>
</evidence>
<comment type="subcellular location">
    <subcellularLocation>
        <location evidence="1">Lysosome</location>
    </subcellularLocation>
    <subcellularLocation>
        <location evidence="2">Secreted</location>
    </subcellularLocation>
</comment>
<dbReference type="GO" id="GO:0006631">
    <property type="term" value="P:fatty acid metabolic process"/>
    <property type="evidence" value="ECO:0007669"/>
    <property type="project" value="InterPro"/>
</dbReference>
<evidence type="ECO:0000313" key="21">
    <source>
        <dbReference type="Proteomes" id="UP001162131"/>
    </source>
</evidence>
<comment type="similarity">
    <text evidence="5">Belongs to the acid ceramidase family.</text>
</comment>
<dbReference type="InterPro" id="IPR016699">
    <property type="entry name" value="Acid_ceramidase-like"/>
</dbReference>
<dbReference type="PANTHER" id="PTHR28583">
    <property type="entry name" value="ACID AMIDASE"/>
    <property type="match status" value="1"/>
</dbReference>
<dbReference type="GO" id="GO:0006665">
    <property type="term" value="P:sphingolipid metabolic process"/>
    <property type="evidence" value="ECO:0007669"/>
    <property type="project" value="UniProtKB-KW"/>
</dbReference>
<keyword evidence="12" id="KW-1015">Disulfide bond</keyword>
<keyword evidence="7" id="KW-0964">Secreted</keyword>
<keyword evidence="17" id="KW-1133">Transmembrane helix</keyword>
<dbReference type="GO" id="GO:0005764">
    <property type="term" value="C:lysosome"/>
    <property type="evidence" value="ECO:0007669"/>
    <property type="project" value="UniProtKB-SubCell"/>
</dbReference>
<evidence type="ECO:0000256" key="7">
    <source>
        <dbReference type="ARBA" id="ARBA00022525"/>
    </source>
</evidence>
<proteinExistence type="inferred from homology"/>
<keyword evidence="11" id="KW-0443">Lipid metabolism</keyword>
<sequence length="368" mass="41881">MIRPKFKYIVWIVTIFFTCPMHNLLTKLSSNKNMSLLLLLGFFISSTLAYRVVPHYTVSLNDPPSTRWAHVQAPYASVIKPFAESYTKQYISPLKLKLLVELLEVGWISPELKEELQGLAQTCNITYHEAVFINYMYEYHAYCTSIVARLQNGTIIHGRNLDYHFIDFFDNTTAIVDFVKDGQLIFSETAFIWYFGVTTGISSKGYSITLNERNSGSAFDNYVSLMRGFKGDLWTIRQALIDSNTYQEAYQYLHDAKVAAPVYFILGGSGPNDGSVIVRDRTHTNYTEALNSTTWFLVQTNYDPWLPDPTDDPRRTVATQLMEEIGQADMNIDRLFDVLSTAPVLNDATVFTTVFVPETGYQNATIRG</sequence>
<dbReference type="InterPro" id="IPR029130">
    <property type="entry name" value="Acid_ceramidase_N"/>
</dbReference>
<keyword evidence="8" id="KW-0732">Signal</keyword>
<feature type="active site" description="Nucleophile" evidence="16">
    <location>
        <position position="143"/>
    </location>
</feature>
<keyword evidence="21" id="KW-1185">Reference proteome</keyword>
<evidence type="ECO:0000256" key="11">
    <source>
        <dbReference type="ARBA" id="ARBA00023098"/>
    </source>
</evidence>
<dbReference type="InterPro" id="IPR029132">
    <property type="entry name" value="CBAH/NAAA_C"/>
</dbReference>
<protein>
    <recommendedName>
        <fullName evidence="15">Acid ceramidase</fullName>
        <ecNumber evidence="6">3.5.1.23</ecNumber>
    </recommendedName>
</protein>
<gene>
    <name evidence="20" type="ORF">BSTOLATCC_MIC22197</name>
</gene>
<evidence type="ECO:0000259" key="18">
    <source>
        <dbReference type="Pfam" id="PF02275"/>
    </source>
</evidence>
<keyword evidence="17" id="KW-0472">Membrane</keyword>
<evidence type="ECO:0000256" key="8">
    <source>
        <dbReference type="ARBA" id="ARBA00022729"/>
    </source>
</evidence>
<evidence type="ECO:0000256" key="13">
    <source>
        <dbReference type="ARBA" id="ARBA00023180"/>
    </source>
</evidence>
<evidence type="ECO:0000256" key="17">
    <source>
        <dbReference type="SAM" id="Phobius"/>
    </source>
</evidence>
<evidence type="ECO:0000256" key="10">
    <source>
        <dbReference type="ARBA" id="ARBA00022919"/>
    </source>
</evidence>
<dbReference type="AlphaFoldDB" id="A0AAU9J0H9"/>
<evidence type="ECO:0000256" key="3">
    <source>
        <dbReference type="ARBA" id="ARBA00004760"/>
    </source>
</evidence>
<dbReference type="Gene3D" id="3.60.60.10">
    <property type="entry name" value="Penicillin V Acylase, Chain A"/>
    <property type="match status" value="1"/>
</dbReference>
<dbReference type="PIRSF" id="PIRSF017632">
    <property type="entry name" value="Acid_ceramidase-like"/>
    <property type="match status" value="1"/>
</dbReference>
<evidence type="ECO:0000256" key="2">
    <source>
        <dbReference type="ARBA" id="ARBA00004613"/>
    </source>
</evidence>